<dbReference type="Proteomes" id="UP000692954">
    <property type="component" value="Unassembled WGS sequence"/>
</dbReference>
<accession>A0A8S1QHZ2</accession>
<evidence type="ECO:0000313" key="2">
    <source>
        <dbReference type="Proteomes" id="UP000692954"/>
    </source>
</evidence>
<evidence type="ECO:0000313" key="1">
    <source>
        <dbReference type="EMBL" id="CAD8114631.1"/>
    </source>
</evidence>
<name>A0A8S1QHZ2_9CILI</name>
<dbReference type="OrthoDB" id="10480513at2759"/>
<comment type="caution">
    <text evidence="1">The sequence shown here is derived from an EMBL/GenBank/DDBJ whole genome shotgun (WGS) entry which is preliminary data.</text>
</comment>
<dbReference type="AlphaFoldDB" id="A0A8S1QHZ2"/>
<sequence length="133" mass="16061">MKELLEDVFLDCKMEQVTIQEIYLKAIRRLKNIYKEELKRIKKIKHLRHLSLGEFHEQTKNTYHYQELLLEQQKKCKKSEPQDFNDQVILSVTLTQKKNYLIKTEKGIHYQCKCHLMAFQTNQELGGHQRTLK</sequence>
<reference evidence="1" key="1">
    <citation type="submission" date="2021-01" db="EMBL/GenBank/DDBJ databases">
        <authorList>
            <consortium name="Genoscope - CEA"/>
            <person name="William W."/>
        </authorList>
    </citation>
    <scope>NUCLEOTIDE SEQUENCE</scope>
</reference>
<protein>
    <submittedName>
        <fullName evidence="1">Uncharacterized protein</fullName>
    </submittedName>
</protein>
<proteinExistence type="predicted"/>
<dbReference type="EMBL" id="CAJJDN010000106">
    <property type="protein sequence ID" value="CAD8114631.1"/>
    <property type="molecule type" value="Genomic_DNA"/>
</dbReference>
<organism evidence="1 2">
    <name type="scientific">Paramecium sonneborni</name>
    <dbReference type="NCBI Taxonomy" id="65129"/>
    <lineage>
        <taxon>Eukaryota</taxon>
        <taxon>Sar</taxon>
        <taxon>Alveolata</taxon>
        <taxon>Ciliophora</taxon>
        <taxon>Intramacronucleata</taxon>
        <taxon>Oligohymenophorea</taxon>
        <taxon>Peniculida</taxon>
        <taxon>Parameciidae</taxon>
        <taxon>Paramecium</taxon>
    </lineage>
</organism>
<gene>
    <name evidence="1" type="ORF">PSON_ATCC_30995.1.T1060109</name>
</gene>
<keyword evidence="2" id="KW-1185">Reference proteome</keyword>